<keyword evidence="2" id="KW-1185">Reference proteome</keyword>
<protein>
    <submittedName>
        <fullName evidence="1">Uncharacterized protein</fullName>
    </submittedName>
</protein>
<dbReference type="Proteomes" id="UP000245698">
    <property type="component" value="Unassembled WGS sequence"/>
</dbReference>
<sequence>MTDLPDPLSPIMPTVSPAWTAISTPRRAWASPKPTESCSILMSSCMPHPTGQRRRCRRWIAEHLVIHRRRIVPTLRHRPRDYCRSVTRLLMTGSNMRAKGKSRLIIRQSIEPAMSHLQHRRTSANARRHAAGRQICLFLNLCGYNCLMGNMRALKGVLALPEPLLLPYWVG</sequence>
<name>A0A2P9AN05_9HYPH</name>
<organism evidence="1 2">
    <name type="scientific">Mesorhizobium delmotii</name>
    <dbReference type="NCBI Taxonomy" id="1631247"/>
    <lineage>
        <taxon>Bacteria</taxon>
        <taxon>Pseudomonadati</taxon>
        <taxon>Pseudomonadota</taxon>
        <taxon>Alphaproteobacteria</taxon>
        <taxon>Hyphomicrobiales</taxon>
        <taxon>Phyllobacteriaceae</taxon>
        <taxon>Mesorhizobium</taxon>
    </lineage>
</organism>
<evidence type="ECO:0000313" key="1">
    <source>
        <dbReference type="EMBL" id="SJM32511.1"/>
    </source>
</evidence>
<gene>
    <name evidence="1" type="ORF">BQ8482_290106</name>
</gene>
<dbReference type="EMBL" id="FUIG01000036">
    <property type="protein sequence ID" value="SJM32511.1"/>
    <property type="molecule type" value="Genomic_DNA"/>
</dbReference>
<accession>A0A2P9AN05</accession>
<reference evidence="2" key="1">
    <citation type="submission" date="2016-12" db="EMBL/GenBank/DDBJ databases">
        <authorList>
            <person name="Brunel B."/>
        </authorList>
    </citation>
    <scope>NUCLEOTIDE SEQUENCE [LARGE SCALE GENOMIC DNA]</scope>
</reference>
<proteinExistence type="predicted"/>
<dbReference type="AlphaFoldDB" id="A0A2P9AN05"/>
<evidence type="ECO:0000313" key="2">
    <source>
        <dbReference type="Proteomes" id="UP000245698"/>
    </source>
</evidence>